<sequence>MSLSSYSSPEHAVSLQGGSRGGQLHVHNSYRPLVSQVPMSELEHNIHPNRLYNRSQHQVLGYRPIFPDHNSRRGVIGYAYNNRGSRPVRTSVVVGRIPAGSTVSSEGYLHESDAGDGDPNGHLLGSHGPAGRKSQPPPGQPEDQHHRRNGKDGEEGGVRPTPFEYPDDRSGGLPKGPAAPSGTTTADAHNRDQQQQHPRVPSDSNATPQLPSGANAAVPPDVTPIKSVTVPATPQHAAPLAHHPIPKDSGAPSAAVPPTHDHPHHAPNKASIANAGRHPDGDGPPPGSHVEAAATSHEIPPSGSLGGAVPSLCGHRFSRPGDKFCAECGDTLDWYCAGGRGVVQQPIPHTTVRLSNSIGPSLMASAPYRPVATLVEPPEPHPYKSQLLTYNEHPIASSHAPDAGALHYQLGGYGPVPTFRSVYDGQGPVLSPRRSYSHNGTMNCTCGSRLMGSATCTCSFH</sequence>
<evidence type="ECO:0000256" key="1">
    <source>
        <dbReference type="SAM" id="MobiDB-lite"/>
    </source>
</evidence>
<feature type="compositionally biased region" description="Polar residues" evidence="1">
    <location>
        <begin position="195"/>
        <end position="212"/>
    </location>
</feature>
<gene>
    <name evidence="2" type="ORF">BSAL_54575</name>
</gene>
<dbReference type="VEuPathDB" id="TriTrypDB:BSAL_54575"/>
<reference evidence="3" key="1">
    <citation type="submission" date="2015-09" db="EMBL/GenBank/DDBJ databases">
        <authorList>
            <consortium name="Pathogen Informatics"/>
        </authorList>
    </citation>
    <scope>NUCLEOTIDE SEQUENCE [LARGE SCALE GENOMIC DNA]</scope>
    <source>
        <strain evidence="3">Lake Konstanz</strain>
    </source>
</reference>
<feature type="region of interest" description="Disordered" evidence="1">
    <location>
        <begin position="1"/>
        <end position="25"/>
    </location>
</feature>
<proteinExistence type="predicted"/>
<feature type="region of interest" description="Disordered" evidence="1">
    <location>
        <begin position="102"/>
        <end position="303"/>
    </location>
</feature>
<feature type="compositionally biased region" description="Basic and acidic residues" evidence="1">
    <location>
        <begin position="142"/>
        <end position="157"/>
    </location>
</feature>
<keyword evidence="3" id="KW-1185">Reference proteome</keyword>
<name>A0A0S4ISS6_BODSA</name>
<dbReference type="EMBL" id="CYKH01000140">
    <property type="protein sequence ID" value="CUE72872.1"/>
    <property type="molecule type" value="Genomic_DNA"/>
</dbReference>
<organism evidence="2 3">
    <name type="scientific">Bodo saltans</name>
    <name type="common">Flagellated protozoan</name>
    <dbReference type="NCBI Taxonomy" id="75058"/>
    <lineage>
        <taxon>Eukaryota</taxon>
        <taxon>Discoba</taxon>
        <taxon>Euglenozoa</taxon>
        <taxon>Kinetoplastea</taxon>
        <taxon>Metakinetoplastina</taxon>
        <taxon>Eubodonida</taxon>
        <taxon>Bodonidae</taxon>
        <taxon>Bodo</taxon>
    </lineage>
</organism>
<protein>
    <submittedName>
        <fullName evidence="2">Uncharacterized protein</fullName>
    </submittedName>
</protein>
<dbReference type="AlphaFoldDB" id="A0A0S4ISS6"/>
<dbReference type="Proteomes" id="UP000051952">
    <property type="component" value="Unassembled WGS sequence"/>
</dbReference>
<evidence type="ECO:0000313" key="2">
    <source>
        <dbReference type="EMBL" id="CUE72872.1"/>
    </source>
</evidence>
<accession>A0A0S4ISS6</accession>
<evidence type="ECO:0000313" key="3">
    <source>
        <dbReference type="Proteomes" id="UP000051952"/>
    </source>
</evidence>